<dbReference type="EMBL" id="RJVU01042551">
    <property type="protein sequence ID" value="ROL45510.1"/>
    <property type="molecule type" value="Genomic_DNA"/>
</dbReference>
<accession>A0A3N0YI04</accession>
<evidence type="ECO:0000256" key="1">
    <source>
        <dbReference type="SAM" id="MobiDB-lite"/>
    </source>
</evidence>
<organism evidence="2 3">
    <name type="scientific">Anabarilius grahami</name>
    <name type="common">Kanglang fish</name>
    <name type="synonym">Barilius grahami</name>
    <dbReference type="NCBI Taxonomy" id="495550"/>
    <lineage>
        <taxon>Eukaryota</taxon>
        <taxon>Metazoa</taxon>
        <taxon>Chordata</taxon>
        <taxon>Craniata</taxon>
        <taxon>Vertebrata</taxon>
        <taxon>Euteleostomi</taxon>
        <taxon>Actinopterygii</taxon>
        <taxon>Neopterygii</taxon>
        <taxon>Teleostei</taxon>
        <taxon>Ostariophysi</taxon>
        <taxon>Cypriniformes</taxon>
        <taxon>Xenocyprididae</taxon>
        <taxon>Xenocypridinae</taxon>
        <taxon>Xenocypridinae incertae sedis</taxon>
        <taxon>Anabarilius</taxon>
    </lineage>
</organism>
<name>A0A3N0YI04_ANAGA</name>
<protein>
    <submittedName>
        <fullName evidence="2">Uncharacterized protein</fullName>
    </submittedName>
</protein>
<dbReference type="Proteomes" id="UP000281406">
    <property type="component" value="Unassembled WGS sequence"/>
</dbReference>
<comment type="caution">
    <text evidence="2">The sequence shown here is derived from an EMBL/GenBank/DDBJ whole genome shotgun (WGS) entry which is preliminary data.</text>
</comment>
<proteinExistence type="predicted"/>
<feature type="region of interest" description="Disordered" evidence="1">
    <location>
        <begin position="44"/>
        <end position="70"/>
    </location>
</feature>
<evidence type="ECO:0000313" key="2">
    <source>
        <dbReference type="EMBL" id="ROL45510.1"/>
    </source>
</evidence>
<gene>
    <name evidence="2" type="ORF">DPX16_17626</name>
</gene>
<reference evidence="2 3" key="1">
    <citation type="submission" date="2018-10" db="EMBL/GenBank/DDBJ databases">
        <title>Genome assembly for a Yunnan-Guizhou Plateau 3E fish, Anabarilius grahami (Regan), and its evolutionary and genetic applications.</title>
        <authorList>
            <person name="Jiang W."/>
        </authorList>
    </citation>
    <scope>NUCLEOTIDE SEQUENCE [LARGE SCALE GENOMIC DNA]</scope>
    <source>
        <strain evidence="2">AG-KIZ</strain>
        <tissue evidence="2">Muscle</tissue>
    </source>
</reference>
<dbReference type="AlphaFoldDB" id="A0A3N0YI04"/>
<evidence type="ECO:0000313" key="3">
    <source>
        <dbReference type="Proteomes" id="UP000281406"/>
    </source>
</evidence>
<sequence>MVPFSTVHPVTPEAFRGNFTVSVLFRLVSTEPASGMVTEKDWHFSRKGARTRRPERESESTPINACSGSRKSSAALHRTYGFINKAQFSAGFTDRLKLKDGAVTVIMIPDMSRNSRWRVKLLQMSVLLAIGA</sequence>
<keyword evidence="3" id="KW-1185">Reference proteome</keyword>